<feature type="region of interest" description="Disordered" evidence="1">
    <location>
        <begin position="320"/>
        <end position="364"/>
    </location>
</feature>
<keyword evidence="2" id="KW-0812">Transmembrane</keyword>
<feature type="compositionally biased region" description="Polar residues" evidence="1">
    <location>
        <begin position="245"/>
        <end position="262"/>
    </location>
</feature>
<dbReference type="AlphaFoldDB" id="A0A1Q5Q8M5"/>
<gene>
    <name evidence="3" type="ORF">UA08_04432</name>
</gene>
<feature type="compositionally biased region" description="Low complexity" evidence="1">
    <location>
        <begin position="271"/>
        <end position="286"/>
    </location>
</feature>
<dbReference type="GeneID" id="31004187"/>
<evidence type="ECO:0000313" key="3">
    <source>
        <dbReference type="EMBL" id="OKL60488.1"/>
    </source>
</evidence>
<keyword evidence="2" id="KW-1133">Transmembrane helix</keyword>
<dbReference type="CDD" id="cd12087">
    <property type="entry name" value="TM_EGFR-like"/>
    <property type="match status" value="1"/>
</dbReference>
<keyword evidence="2" id="KW-0472">Membrane</keyword>
<dbReference type="Proteomes" id="UP000214365">
    <property type="component" value="Unassembled WGS sequence"/>
</dbReference>
<name>A0A1Q5Q8M5_TALAT</name>
<feature type="compositionally biased region" description="Low complexity" evidence="1">
    <location>
        <begin position="344"/>
        <end position="360"/>
    </location>
</feature>
<keyword evidence="4" id="KW-1185">Reference proteome</keyword>
<feature type="compositionally biased region" description="Polar residues" evidence="1">
    <location>
        <begin position="287"/>
        <end position="307"/>
    </location>
</feature>
<dbReference type="OrthoDB" id="4226070at2759"/>
<evidence type="ECO:0000256" key="1">
    <source>
        <dbReference type="SAM" id="MobiDB-lite"/>
    </source>
</evidence>
<evidence type="ECO:0000256" key="2">
    <source>
        <dbReference type="SAM" id="Phobius"/>
    </source>
</evidence>
<accession>A0A1Q5Q8M5</accession>
<feature type="transmembrane region" description="Helical" evidence="2">
    <location>
        <begin position="125"/>
        <end position="149"/>
    </location>
</feature>
<organism evidence="3 4">
    <name type="scientific">Talaromyces atroroseus</name>
    <dbReference type="NCBI Taxonomy" id="1441469"/>
    <lineage>
        <taxon>Eukaryota</taxon>
        <taxon>Fungi</taxon>
        <taxon>Dikarya</taxon>
        <taxon>Ascomycota</taxon>
        <taxon>Pezizomycotina</taxon>
        <taxon>Eurotiomycetes</taxon>
        <taxon>Eurotiomycetidae</taxon>
        <taxon>Eurotiales</taxon>
        <taxon>Trichocomaceae</taxon>
        <taxon>Talaromyces</taxon>
        <taxon>Talaromyces sect. Trachyspermi</taxon>
    </lineage>
</organism>
<protein>
    <recommendedName>
        <fullName evidence="5">Mid2 domain-containing protein</fullName>
    </recommendedName>
</protein>
<dbReference type="STRING" id="1441469.A0A1Q5Q8M5"/>
<comment type="caution">
    <text evidence="3">The sequence shown here is derived from an EMBL/GenBank/DDBJ whole genome shotgun (WGS) entry which is preliminary data.</text>
</comment>
<proteinExistence type="predicted"/>
<evidence type="ECO:0008006" key="5">
    <source>
        <dbReference type="Google" id="ProtNLM"/>
    </source>
</evidence>
<evidence type="ECO:0000313" key="4">
    <source>
        <dbReference type="Proteomes" id="UP000214365"/>
    </source>
</evidence>
<sequence length="418" mass="44646">MESSITTFNGLRCTRVSRTIFLTATSTSAASETAGQNLSSIGTSTATYESSVTSSSISSGSQTTDLASTTSATTLVATAISASSTITAAASVLPAVTSSNTNPVSTQISGNSLGGSTTDDSKKHVIAVAIGVSLGAVVLVALIVLFAYLRRRKRSRQLPVSSTRGGLIPRGTCGCGITGLLPSLADIVSKIKQKLTNKAITKLRTKVQAVVARIWKHGSTTKDKRNDKSVETQAEIIEKGVTREALSQTPTESKNNNISSSPPRKVPHLANPFFNPPKSNNNKSSSWPENQPNNPTEPHTPANDSDQVSISLPLTVRNVVESDSDDNHSKKNVPTNRQRKNSQSRYSGSTLTLSSGRGSSPLIPDFKSRLENWRRDLKSADRTSAHSDPFDLERPLTAHSSPHPTPMAEQQKFREGYF</sequence>
<feature type="region of interest" description="Disordered" evidence="1">
    <location>
        <begin position="378"/>
        <end position="418"/>
    </location>
</feature>
<feature type="compositionally biased region" description="Basic and acidic residues" evidence="1">
    <location>
        <begin position="378"/>
        <end position="396"/>
    </location>
</feature>
<dbReference type="EMBL" id="LFMY01000005">
    <property type="protein sequence ID" value="OKL60488.1"/>
    <property type="molecule type" value="Genomic_DNA"/>
</dbReference>
<feature type="region of interest" description="Disordered" evidence="1">
    <location>
        <begin position="238"/>
        <end position="307"/>
    </location>
</feature>
<reference evidence="3 4" key="1">
    <citation type="submission" date="2015-06" db="EMBL/GenBank/DDBJ databases">
        <title>Talaromyces atroroseus IBT 11181 draft genome.</title>
        <authorList>
            <person name="Rasmussen K.B."/>
            <person name="Rasmussen S."/>
            <person name="Petersen B."/>
            <person name="Sicheritz-Ponten T."/>
            <person name="Mortensen U.H."/>
            <person name="Thrane U."/>
        </authorList>
    </citation>
    <scope>NUCLEOTIDE SEQUENCE [LARGE SCALE GENOMIC DNA]</scope>
    <source>
        <strain evidence="3 4">IBT 11181</strain>
    </source>
</reference>
<dbReference type="RefSeq" id="XP_020120609.1">
    <property type="nucleotide sequence ID" value="XM_020266754.1"/>
</dbReference>